<accession>A0AA86UFZ4</accession>
<dbReference type="GO" id="GO:0005737">
    <property type="term" value="C:cytoplasm"/>
    <property type="evidence" value="ECO:0007669"/>
    <property type="project" value="TreeGrafter"/>
</dbReference>
<dbReference type="Gene3D" id="3.40.50.300">
    <property type="entry name" value="P-loop containing nucleotide triphosphate hydrolases"/>
    <property type="match status" value="1"/>
</dbReference>
<dbReference type="Pfam" id="PF18128">
    <property type="entry name" value="HydF_dimer"/>
    <property type="match status" value="1"/>
</dbReference>
<dbReference type="NCBIfam" id="TIGR00231">
    <property type="entry name" value="small_GTP"/>
    <property type="match status" value="1"/>
</dbReference>
<feature type="domain" description="Hydrogen maturase F tetramerization" evidence="3">
    <location>
        <begin position="320"/>
        <end position="439"/>
    </location>
</feature>
<comment type="caution">
    <text evidence="4">The sequence shown here is derived from an EMBL/GenBank/DDBJ whole genome shotgun (WGS) entry which is preliminary data.</text>
</comment>
<dbReference type="GO" id="GO:0005525">
    <property type="term" value="F:GTP binding"/>
    <property type="evidence" value="ECO:0007669"/>
    <property type="project" value="InterPro"/>
</dbReference>
<protein>
    <submittedName>
        <fullName evidence="4">FeFe-hydrogenase assembly protein HydF</fullName>
    </submittedName>
    <submittedName>
        <fullName evidence="6">FeFe-hydrogenase_assembly protein HydF</fullName>
    </submittedName>
</protein>
<dbReference type="PANTHER" id="PTHR42714:SF6">
    <property type="entry name" value="TRANSLATION INITIATION FACTOR IF-2"/>
    <property type="match status" value="1"/>
</dbReference>
<evidence type="ECO:0000313" key="5">
    <source>
        <dbReference type="EMBL" id="CAI9954775.1"/>
    </source>
</evidence>
<feature type="domain" description="G" evidence="1">
    <location>
        <begin position="8"/>
        <end position="110"/>
    </location>
</feature>
<dbReference type="InterPro" id="IPR040644">
    <property type="entry name" value="HydF_tetramer"/>
</dbReference>
<dbReference type="Gene3D" id="3.40.50.11420">
    <property type="match status" value="1"/>
</dbReference>
<dbReference type="SUPFAM" id="SSF52540">
    <property type="entry name" value="P-loop containing nucleoside triphosphate hydrolases"/>
    <property type="match status" value="1"/>
</dbReference>
<dbReference type="GO" id="GO:0030488">
    <property type="term" value="P:tRNA methylation"/>
    <property type="evidence" value="ECO:0007669"/>
    <property type="project" value="TreeGrafter"/>
</dbReference>
<dbReference type="EMBL" id="CAXDID020000206">
    <property type="protein sequence ID" value="CAL6055362.1"/>
    <property type="molecule type" value="Genomic_DNA"/>
</dbReference>
<reference evidence="6 8" key="2">
    <citation type="submission" date="2024-07" db="EMBL/GenBank/DDBJ databases">
        <authorList>
            <person name="Akdeniz Z."/>
        </authorList>
    </citation>
    <scope>NUCLEOTIDE SEQUENCE [LARGE SCALE GENOMIC DNA]</scope>
</reference>
<dbReference type="AlphaFoldDB" id="A0AA86UFZ4"/>
<evidence type="ECO:0000259" key="2">
    <source>
        <dbReference type="Pfam" id="PF18128"/>
    </source>
</evidence>
<sequence length="442" mass="49283">MQVNRLNIVVAGRMNAGKSTFTNALTQNSTSIVDATPGTTADAKVTLMEIHGLGACRIFDTAGIDELGQLGLKKRKKTLKLIQQADIVVLVNSEVSDEYKYQLIINEYARQLQSNNSLADASIYALQAEEQIKQFCVKKNKQFIEIFNDKNANGIINKLSSMSHPRFRTNVQKTDAHDLAQIIKDNTVLGSENGAEVLPKFIVDLKQNENVLLIIPLDKQSPKLRLLRPQEQTIEALLSHKLTPICFRLDLDAARGKNGLTAQQIELAALNDIVDKNKPAATITDSQAMDIIKNLKTPLTTFSVMQMHLLLGQNLFKYTNESIKALETLKNKNQPKILISEACQHDRITQNCDDIGTKQIPGYLNKMFKNPQIIYSFGKDDELMDNEFDLVIHCGGCMISTQHMQSRVGGFKDKNIPVVSYGTFLSYATGGMNAVKRVLDVW</sequence>
<proteinExistence type="predicted"/>
<dbReference type="InterPro" id="IPR027417">
    <property type="entry name" value="P-loop_NTPase"/>
</dbReference>
<name>A0AA86UFZ4_9EUKA</name>
<dbReference type="Gene3D" id="3.40.50.11410">
    <property type="match status" value="1"/>
</dbReference>
<dbReference type="InterPro" id="IPR006073">
    <property type="entry name" value="GTP-bd"/>
</dbReference>
<evidence type="ECO:0000313" key="8">
    <source>
        <dbReference type="Proteomes" id="UP001642409"/>
    </source>
</evidence>
<keyword evidence="8" id="KW-1185">Reference proteome</keyword>
<gene>
    <name evidence="4" type="ORF">HINF_LOCUS41969</name>
    <name evidence="5" type="ORF">HINF_LOCUS42420</name>
    <name evidence="6" type="ORF">HINF_LOCUS43061</name>
    <name evidence="7" type="ORF">HINF_LOCUS46506</name>
</gene>
<dbReference type="Pfam" id="PF01926">
    <property type="entry name" value="MMR_HSR1"/>
    <property type="match status" value="1"/>
</dbReference>
<feature type="domain" description="Hydrogen maturase F dimerization" evidence="2">
    <location>
        <begin position="205"/>
        <end position="305"/>
    </location>
</feature>
<dbReference type="InterPro" id="IPR005225">
    <property type="entry name" value="Small_GTP-bd"/>
</dbReference>
<organism evidence="4">
    <name type="scientific">Hexamita inflata</name>
    <dbReference type="NCBI Taxonomy" id="28002"/>
    <lineage>
        <taxon>Eukaryota</taxon>
        <taxon>Metamonada</taxon>
        <taxon>Diplomonadida</taxon>
        <taxon>Hexamitidae</taxon>
        <taxon>Hexamitinae</taxon>
        <taxon>Hexamita</taxon>
    </lineage>
</organism>
<dbReference type="EMBL" id="CATOUU010000848">
    <property type="protein sequence ID" value="CAI9954324.1"/>
    <property type="molecule type" value="Genomic_DNA"/>
</dbReference>
<dbReference type="EMBL" id="CATOUU010000851">
    <property type="protein sequence ID" value="CAI9954775.1"/>
    <property type="molecule type" value="Genomic_DNA"/>
</dbReference>
<evidence type="ECO:0000313" key="6">
    <source>
        <dbReference type="EMBL" id="CAL6049207.1"/>
    </source>
</evidence>
<evidence type="ECO:0000259" key="1">
    <source>
        <dbReference type="Pfam" id="PF01926"/>
    </source>
</evidence>
<evidence type="ECO:0000313" key="4">
    <source>
        <dbReference type="EMBL" id="CAI9954324.1"/>
    </source>
</evidence>
<evidence type="ECO:0000313" key="7">
    <source>
        <dbReference type="EMBL" id="CAL6055362.1"/>
    </source>
</evidence>
<dbReference type="InterPro" id="IPR041606">
    <property type="entry name" value="HydF_dimer"/>
</dbReference>
<reference evidence="4" key="1">
    <citation type="submission" date="2023-06" db="EMBL/GenBank/DDBJ databases">
        <authorList>
            <person name="Kurt Z."/>
        </authorList>
    </citation>
    <scope>NUCLEOTIDE SEQUENCE</scope>
</reference>
<dbReference type="Pfam" id="PF18133">
    <property type="entry name" value="HydF_tetramer"/>
    <property type="match status" value="1"/>
</dbReference>
<dbReference type="Proteomes" id="UP001642409">
    <property type="component" value="Unassembled WGS sequence"/>
</dbReference>
<dbReference type="GO" id="GO:0002098">
    <property type="term" value="P:tRNA wobble uridine modification"/>
    <property type="evidence" value="ECO:0007669"/>
    <property type="project" value="TreeGrafter"/>
</dbReference>
<dbReference type="PANTHER" id="PTHR42714">
    <property type="entry name" value="TRNA MODIFICATION GTPASE GTPBP3"/>
    <property type="match status" value="1"/>
</dbReference>
<dbReference type="EMBL" id="CAXDID020000178">
    <property type="protein sequence ID" value="CAL6049207.1"/>
    <property type="molecule type" value="Genomic_DNA"/>
</dbReference>
<evidence type="ECO:0000259" key="3">
    <source>
        <dbReference type="Pfam" id="PF18133"/>
    </source>
</evidence>